<feature type="signal peptide" evidence="1">
    <location>
        <begin position="1"/>
        <end position="21"/>
    </location>
</feature>
<dbReference type="EMBL" id="NMUL01000011">
    <property type="protein sequence ID" value="OXM68229.1"/>
    <property type="molecule type" value="Genomic_DNA"/>
</dbReference>
<evidence type="ECO:0000313" key="4">
    <source>
        <dbReference type="Proteomes" id="UP000215199"/>
    </source>
</evidence>
<accession>A0A229TBW9</accession>
<dbReference type="InterPro" id="IPR045394">
    <property type="entry name" value="Abhydrolase_dom"/>
</dbReference>
<dbReference type="Proteomes" id="UP000215199">
    <property type="component" value="Unassembled WGS sequence"/>
</dbReference>
<name>A0A229TBW9_9PSEU</name>
<feature type="chain" id="PRO_5012850480" description="Alpha/beta hydrolase domain-containing protein" evidence="1">
    <location>
        <begin position="22"/>
        <end position="479"/>
    </location>
</feature>
<organism evidence="3 4">
    <name type="scientific">Amycolatopsis vastitatis</name>
    <dbReference type="NCBI Taxonomy" id="1905142"/>
    <lineage>
        <taxon>Bacteria</taxon>
        <taxon>Bacillati</taxon>
        <taxon>Actinomycetota</taxon>
        <taxon>Actinomycetes</taxon>
        <taxon>Pseudonocardiales</taxon>
        <taxon>Pseudonocardiaceae</taxon>
        <taxon>Amycolatopsis</taxon>
    </lineage>
</organism>
<dbReference type="RefSeq" id="WP_093947915.1">
    <property type="nucleotide sequence ID" value="NZ_NMUL01000011.1"/>
</dbReference>
<proteinExistence type="predicted"/>
<dbReference type="Pfam" id="PF20091">
    <property type="entry name" value="Abhydrolase_10"/>
    <property type="match status" value="1"/>
</dbReference>
<keyword evidence="4" id="KW-1185">Reference proteome</keyword>
<evidence type="ECO:0000313" key="3">
    <source>
        <dbReference type="EMBL" id="OXM68229.1"/>
    </source>
</evidence>
<protein>
    <recommendedName>
        <fullName evidence="2">Alpha/beta hydrolase domain-containing protein</fullName>
    </recommendedName>
</protein>
<evidence type="ECO:0000256" key="1">
    <source>
        <dbReference type="SAM" id="SignalP"/>
    </source>
</evidence>
<feature type="domain" description="Alpha/beta hydrolase" evidence="2">
    <location>
        <begin position="42"/>
        <end position="470"/>
    </location>
</feature>
<dbReference type="AlphaFoldDB" id="A0A229TBW9"/>
<sequence>MRVFLVTAALLAGLVTGPAAATPAAPASPPAGPVAVPSPVVTGPIPAKAPPGDPSRDYPFFATDQNLRAYGYVEEEYFVDGTANRYTTPDGATGTVVDGGHGYRTRIVVRRPISPKKFNGTAVVEWYNVTNTFDYEVVWSRSFRHLLEAGYVWVGVSAQGTGVHSPRGLKAWSPGRYGSLDLTDGGTVTDDALSYDVFSQAAQALRHPRGANPVPGLDVRTVIATGQSQSASRLTTYANSVHPIAPVYDAIAIVDGGGPVRTDLTTKVFKTAGEYDVLAGQAARRQPDTGRFVYWEIAGASHSDRHAYLVNNPIRLRDAGVSGLPAGPTAPCVAPARSNVPYEYVLDAMFDHIAGWVARGTRPPAAPRIEVTDTSTRPATANRDDYQIIKGGIRLAAVAAPTERNTGWNTGLTPDRDSACAQGGTWIPFDGTTLRELYPTHAQYVRAVRQVTNQNVRDGFLVQADADATIRAAERADVP</sequence>
<dbReference type="OrthoDB" id="1971292at2"/>
<gene>
    <name evidence="3" type="ORF">CF165_13855</name>
</gene>
<keyword evidence="1" id="KW-0732">Signal</keyword>
<reference evidence="4" key="1">
    <citation type="submission" date="2017-07" db="EMBL/GenBank/DDBJ databases">
        <title>Comparative genome mining reveals phylogenetic distribution patterns of secondary metabolites in Amycolatopsis.</title>
        <authorList>
            <person name="Adamek M."/>
            <person name="Alanjary M."/>
            <person name="Sales-Ortells H."/>
            <person name="Goodfellow M."/>
            <person name="Bull A.T."/>
            <person name="Kalinowski J."/>
            <person name="Ziemert N."/>
        </authorList>
    </citation>
    <scope>NUCLEOTIDE SEQUENCE [LARGE SCALE GENOMIC DNA]</scope>
    <source>
        <strain evidence="4">H5</strain>
    </source>
</reference>
<comment type="caution">
    <text evidence="3">The sequence shown here is derived from an EMBL/GenBank/DDBJ whole genome shotgun (WGS) entry which is preliminary data.</text>
</comment>
<evidence type="ECO:0000259" key="2">
    <source>
        <dbReference type="Pfam" id="PF20091"/>
    </source>
</evidence>